<comment type="caution">
    <text evidence="3">The sequence shown here is derived from an EMBL/GenBank/DDBJ whole genome shotgun (WGS) entry which is preliminary data.</text>
</comment>
<keyword evidence="4" id="KW-1185">Reference proteome</keyword>
<accession>A0A2P8HBI5</accession>
<gene>
    <name evidence="3" type="ORF">B0H94_11059</name>
</gene>
<dbReference type="OrthoDB" id="9806395at2"/>
<dbReference type="PROSITE" id="PS50234">
    <property type="entry name" value="VWFA"/>
    <property type="match status" value="1"/>
</dbReference>
<feature type="compositionally biased region" description="Acidic residues" evidence="1">
    <location>
        <begin position="235"/>
        <end position="245"/>
    </location>
</feature>
<dbReference type="InterPro" id="IPR036465">
    <property type="entry name" value="vWFA_dom_sf"/>
</dbReference>
<name>A0A2P8HBI5_9BACI</name>
<evidence type="ECO:0000313" key="4">
    <source>
        <dbReference type="Proteomes" id="UP000242310"/>
    </source>
</evidence>
<evidence type="ECO:0000313" key="3">
    <source>
        <dbReference type="EMBL" id="PSL43583.1"/>
    </source>
</evidence>
<feature type="region of interest" description="Disordered" evidence="1">
    <location>
        <begin position="213"/>
        <end position="245"/>
    </location>
</feature>
<reference evidence="3 4" key="1">
    <citation type="submission" date="2018-03" db="EMBL/GenBank/DDBJ databases">
        <title>Genomic Encyclopedia of Type Strains, Phase III (KMG-III): the genomes of soil and plant-associated and newly described type strains.</title>
        <authorList>
            <person name="Whitman W."/>
        </authorList>
    </citation>
    <scope>NUCLEOTIDE SEQUENCE [LARGE SCALE GENOMIC DNA]</scope>
    <source>
        <strain evidence="3 4">CGMCC 1.07653</strain>
    </source>
</reference>
<dbReference type="AlphaFoldDB" id="A0A2P8HBI5"/>
<evidence type="ECO:0000256" key="1">
    <source>
        <dbReference type="SAM" id="MobiDB-lite"/>
    </source>
</evidence>
<dbReference type="Gene3D" id="3.40.50.410">
    <property type="entry name" value="von Willebrand factor, type A domain"/>
    <property type="match status" value="1"/>
</dbReference>
<dbReference type="SUPFAM" id="SSF53300">
    <property type="entry name" value="vWA-like"/>
    <property type="match status" value="1"/>
</dbReference>
<proteinExistence type="predicted"/>
<dbReference type="InterPro" id="IPR002035">
    <property type="entry name" value="VWF_A"/>
</dbReference>
<dbReference type="Proteomes" id="UP000242310">
    <property type="component" value="Unassembled WGS sequence"/>
</dbReference>
<dbReference type="EMBL" id="PYAV01000010">
    <property type="protein sequence ID" value="PSL43583.1"/>
    <property type="molecule type" value="Genomic_DNA"/>
</dbReference>
<protein>
    <submittedName>
        <fullName evidence="3">Uncharacterized protein YegL</fullName>
    </submittedName>
</protein>
<dbReference type="SMART" id="SM00327">
    <property type="entry name" value="VWA"/>
    <property type="match status" value="1"/>
</dbReference>
<dbReference type="Pfam" id="PF00092">
    <property type="entry name" value="VWA"/>
    <property type="match status" value="1"/>
</dbReference>
<dbReference type="RefSeq" id="WP_106589250.1">
    <property type="nucleotide sequence ID" value="NZ_PYAV01000010.1"/>
</dbReference>
<feature type="domain" description="VWFA" evidence="2">
    <location>
        <begin position="20"/>
        <end position="207"/>
    </location>
</feature>
<organism evidence="3 4">
    <name type="scientific">Salsuginibacillus halophilus</name>
    <dbReference type="NCBI Taxonomy" id="517424"/>
    <lineage>
        <taxon>Bacteria</taxon>
        <taxon>Bacillati</taxon>
        <taxon>Bacillota</taxon>
        <taxon>Bacilli</taxon>
        <taxon>Bacillales</taxon>
        <taxon>Bacillaceae</taxon>
        <taxon>Salsuginibacillus</taxon>
    </lineage>
</organism>
<evidence type="ECO:0000259" key="2">
    <source>
        <dbReference type="PROSITE" id="PS50234"/>
    </source>
</evidence>
<sequence length="245" mass="26883">MTSSDLVPVLEGNIAKRTLQFFWLADCSGSMKGKKISTLNQAVREALPEIKEAVSAHPEVQIEMRAIAFSNEAAWHVGPEPVALEDFVWPDLEAGGITGTAQAIELLSEELSVDKMNRRGYPPVCILLSDGYCTDDESRFESAIQTLNEMPWGRKAVRLAIGIGQEHQYNEQELLKFVSHEEIGVLKADSPEKLTSYIQWASVAASVGASVGKSRMSKDDEHNVALPPPPSEVTLVEDADEDDVF</sequence>